<dbReference type="OrthoDB" id="9808276at2"/>
<accession>A0A286U352</accession>
<sequence length="281" mass="32018">MAKILIAGCGDVGTSLGKALVKKGHHVVGLRRHSPADKMGIRFIEADFTNPTELSVLDTDFDQVFFLAAPKQHDLCAYREVYEFGLGNLFNRFSANHNSPHFISISSTSVYGQVNGEWVNEDSLTEPRKYNGQIQLLSEQRVLAENKNNLVVRFAGIYGPGRKRMLRKASKGGPVQYKPPYYTNRIHKEDCVGVLTFLFEKRLEGEQLHSHYLASDDDPAPMWEVVSWIANTLKCKPPEIKQVEQDATQNKRCCNKRLKELGYRFKYPTYKEGYQKVINDL</sequence>
<proteinExistence type="predicted"/>
<dbReference type="AlphaFoldDB" id="A0A286U352"/>
<dbReference type="RefSeq" id="WP_096895959.1">
    <property type="nucleotide sequence ID" value="NZ_BAOS01000035.1"/>
</dbReference>
<dbReference type="SUPFAM" id="SSF51735">
    <property type="entry name" value="NAD(P)-binding Rossmann-fold domains"/>
    <property type="match status" value="1"/>
</dbReference>
<keyword evidence="4" id="KW-1185">Reference proteome</keyword>
<dbReference type="Proteomes" id="UP000218542">
    <property type="component" value="Unassembled WGS sequence"/>
</dbReference>
<dbReference type="InterPro" id="IPR029903">
    <property type="entry name" value="RmlD-like-bd"/>
</dbReference>
<dbReference type="InterPro" id="IPR036291">
    <property type="entry name" value="NAD(P)-bd_dom_sf"/>
</dbReference>
<evidence type="ECO:0000256" key="1">
    <source>
        <dbReference type="ARBA" id="ARBA00023027"/>
    </source>
</evidence>
<gene>
    <name evidence="3" type="ORF">SCALIN_C35_0012</name>
</gene>
<protein>
    <submittedName>
        <fullName evidence="3">Nucleoside-diphosphate-sugar epimerase</fullName>
    </submittedName>
</protein>
<evidence type="ECO:0000313" key="3">
    <source>
        <dbReference type="EMBL" id="GAX62573.1"/>
    </source>
</evidence>
<feature type="domain" description="RmlD-like substrate binding" evidence="2">
    <location>
        <begin position="3"/>
        <end position="277"/>
    </location>
</feature>
<comment type="caution">
    <text evidence="3">The sequence shown here is derived from an EMBL/GenBank/DDBJ whole genome shotgun (WGS) entry which is preliminary data.</text>
</comment>
<dbReference type="PANTHER" id="PTHR43574">
    <property type="entry name" value="EPIMERASE-RELATED"/>
    <property type="match status" value="1"/>
</dbReference>
<dbReference type="EMBL" id="BAOS01000035">
    <property type="protein sequence ID" value="GAX62573.1"/>
    <property type="molecule type" value="Genomic_DNA"/>
</dbReference>
<keyword evidence="1" id="KW-0520">NAD</keyword>
<organism evidence="3 4">
    <name type="scientific">Candidatus Scalindua japonica</name>
    <dbReference type="NCBI Taxonomy" id="1284222"/>
    <lineage>
        <taxon>Bacteria</taxon>
        <taxon>Pseudomonadati</taxon>
        <taxon>Planctomycetota</taxon>
        <taxon>Candidatus Brocadiia</taxon>
        <taxon>Candidatus Brocadiales</taxon>
        <taxon>Candidatus Scalinduaceae</taxon>
        <taxon>Candidatus Scalindua</taxon>
    </lineage>
</organism>
<dbReference type="Gene3D" id="3.40.50.720">
    <property type="entry name" value="NAD(P)-binding Rossmann-like Domain"/>
    <property type="match status" value="1"/>
</dbReference>
<reference evidence="4" key="1">
    <citation type="journal article" date="2017" name="Environ. Microbiol. Rep.">
        <title>Genetic Diversity of Marine Anaerobic Ammonium-Oxidizing Bacteria as Revealed by Genomic and Proteomic Analyses of 'Candidatus Scalindua japonica'.</title>
        <authorList>
            <person name="Oshiki M."/>
            <person name="Mizuto K."/>
            <person name="Kimura Z."/>
            <person name="Kindaichi T."/>
            <person name="Satoh H."/>
            <person name="Okabe S."/>
        </authorList>
    </citation>
    <scope>NUCLEOTIDE SEQUENCE [LARGE SCALE GENOMIC DNA]</scope>
    <source>
        <strain evidence="4">husup-a2</strain>
    </source>
</reference>
<dbReference type="Pfam" id="PF04321">
    <property type="entry name" value="RmlD_sub_bind"/>
    <property type="match status" value="1"/>
</dbReference>
<evidence type="ECO:0000259" key="2">
    <source>
        <dbReference type="Pfam" id="PF04321"/>
    </source>
</evidence>
<name>A0A286U352_9BACT</name>
<evidence type="ECO:0000313" key="4">
    <source>
        <dbReference type="Proteomes" id="UP000218542"/>
    </source>
</evidence>